<name>A0A1Q8ZRY9_9HYPH</name>
<gene>
    <name evidence="6" type="ORF">BJF95_08210</name>
</gene>
<dbReference type="GO" id="GO:0050660">
    <property type="term" value="F:flavin adenine dinucleotide binding"/>
    <property type="evidence" value="ECO:0007669"/>
    <property type="project" value="InterPro"/>
</dbReference>
<keyword evidence="4" id="KW-0560">Oxidoreductase</keyword>
<dbReference type="SUPFAM" id="SSF51905">
    <property type="entry name" value="FAD/NAD(P)-binding domain"/>
    <property type="match status" value="1"/>
</dbReference>
<dbReference type="STRING" id="1867956.BJF95_08210"/>
<evidence type="ECO:0000256" key="2">
    <source>
        <dbReference type="ARBA" id="ARBA00022630"/>
    </source>
</evidence>
<dbReference type="Proteomes" id="UP000186894">
    <property type="component" value="Unassembled WGS sequence"/>
</dbReference>
<organism evidence="6 7">
    <name type="scientific">Rhizobium oryziradicis</name>
    <dbReference type="NCBI Taxonomy" id="1867956"/>
    <lineage>
        <taxon>Bacteria</taxon>
        <taxon>Pseudomonadati</taxon>
        <taxon>Pseudomonadota</taxon>
        <taxon>Alphaproteobacteria</taxon>
        <taxon>Hyphomicrobiales</taxon>
        <taxon>Rhizobiaceae</taxon>
        <taxon>Rhizobium/Agrobacterium group</taxon>
        <taxon>Rhizobium</taxon>
    </lineage>
</organism>
<comment type="cofactor">
    <cofactor evidence="1">
        <name>FAD</name>
        <dbReference type="ChEBI" id="CHEBI:57692"/>
    </cofactor>
</comment>
<proteinExistence type="predicted"/>
<dbReference type="OrthoDB" id="4443251at2"/>
<keyword evidence="2" id="KW-0285">Flavoprotein</keyword>
<dbReference type="EMBL" id="MKIM01000027">
    <property type="protein sequence ID" value="OLP44843.1"/>
    <property type="molecule type" value="Genomic_DNA"/>
</dbReference>
<evidence type="ECO:0000256" key="1">
    <source>
        <dbReference type="ARBA" id="ARBA00001974"/>
    </source>
</evidence>
<dbReference type="Gene3D" id="3.30.9.10">
    <property type="entry name" value="D-Amino Acid Oxidase, subunit A, domain 2"/>
    <property type="match status" value="1"/>
</dbReference>
<dbReference type="PANTHER" id="PTHR10961:SF10">
    <property type="entry name" value="FAD DEPENDENT OXIDOREDUCTASE DOMAIN-CONTAINING PROTEIN"/>
    <property type="match status" value="1"/>
</dbReference>
<sequence length="397" mass="42098">MADQVFKYIIIGRGMMGAAAARHLGANADGVALIGPDEPADKANHEGVFASHYDEARITRTIDGNPVWAKLANRSIARYHAMQQESGITFYHEVGCLIVAPKPGGQSTYIANVQEAVSQLGVVTESLDGGALAGEFPYFQFEVGCVGVHERHNAGYVNPRAMVAAQTILAEKAGVTLINAIAAAVRDEGTYVSVTTADGQVVKGEKVLVAAGGFSIAPDLLPQRLDLSINARTVAFFEIPDEELSTYAGMPSLIYEPNGPQDHIYLLPPVRYPDGKTYLKIGGDPDDLKLLTEPAIREWFKSGGRESTRNHLKRIIDGLVPTLAHAPVSMAACVTSFTPGGYPAIGMSRSQRIGVLSGGCGAAAKSSDEIGRLGAVLLRNGTLEGEDYPAVFSPSFS</sequence>
<feature type="domain" description="FAD dependent oxidoreductase" evidence="5">
    <location>
        <begin position="8"/>
        <end position="374"/>
    </location>
</feature>
<reference evidence="6 7" key="1">
    <citation type="submission" date="2016-09" db="EMBL/GenBank/DDBJ databases">
        <title>Rhizobium oryziradicis sp. nov., isolated from the root of rice.</title>
        <authorList>
            <person name="Zhao J."/>
            <person name="Zhang X."/>
        </authorList>
    </citation>
    <scope>NUCLEOTIDE SEQUENCE [LARGE SCALE GENOMIC DNA]</scope>
    <source>
        <strain evidence="6 7">N19</strain>
    </source>
</reference>
<protein>
    <submittedName>
        <fullName evidence="6">FAD-dependent oxidoreductase</fullName>
    </submittedName>
</protein>
<evidence type="ECO:0000256" key="3">
    <source>
        <dbReference type="ARBA" id="ARBA00022827"/>
    </source>
</evidence>
<dbReference type="PANTHER" id="PTHR10961">
    <property type="entry name" value="PEROXISOMAL SARCOSINE OXIDASE"/>
    <property type="match status" value="1"/>
</dbReference>
<dbReference type="InterPro" id="IPR006076">
    <property type="entry name" value="FAD-dep_OxRdtase"/>
</dbReference>
<evidence type="ECO:0000313" key="7">
    <source>
        <dbReference type="Proteomes" id="UP000186894"/>
    </source>
</evidence>
<dbReference type="InterPro" id="IPR045170">
    <property type="entry name" value="MTOX"/>
</dbReference>
<evidence type="ECO:0000256" key="4">
    <source>
        <dbReference type="ARBA" id="ARBA00023002"/>
    </source>
</evidence>
<keyword evidence="7" id="KW-1185">Reference proteome</keyword>
<accession>A0A1Q8ZRY9</accession>
<evidence type="ECO:0000313" key="6">
    <source>
        <dbReference type="EMBL" id="OLP44843.1"/>
    </source>
</evidence>
<dbReference type="InterPro" id="IPR036188">
    <property type="entry name" value="FAD/NAD-bd_sf"/>
</dbReference>
<comment type="caution">
    <text evidence="6">The sequence shown here is derived from an EMBL/GenBank/DDBJ whole genome shotgun (WGS) entry which is preliminary data.</text>
</comment>
<dbReference type="GO" id="GO:0008115">
    <property type="term" value="F:sarcosine oxidase activity"/>
    <property type="evidence" value="ECO:0007669"/>
    <property type="project" value="TreeGrafter"/>
</dbReference>
<dbReference type="AlphaFoldDB" id="A0A1Q8ZRY9"/>
<dbReference type="Pfam" id="PF01266">
    <property type="entry name" value="DAO"/>
    <property type="match status" value="1"/>
</dbReference>
<dbReference type="SUPFAM" id="SSF54373">
    <property type="entry name" value="FAD-linked reductases, C-terminal domain"/>
    <property type="match status" value="1"/>
</dbReference>
<dbReference type="Gene3D" id="3.50.50.60">
    <property type="entry name" value="FAD/NAD(P)-binding domain"/>
    <property type="match status" value="1"/>
</dbReference>
<dbReference type="RefSeq" id="WP_075640349.1">
    <property type="nucleotide sequence ID" value="NZ_MKIM01000027.1"/>
</dbReference>
<evidence type="ECO:0000259" key="5">
    <source>
        <dbReference type="Pfam" id="PF01266"/>
    </source>
</evidence>
<keyword evidence="3" id="KW-0274">FAD</keyword>